<dbReference type="eggNOG" id="KOG1801">
    <property type="taxonomic scope" value="Eukaryota"/>
</dbReference>
<organism evidence="9 10">
    <name type="scientific">Leersia perrieri</name>
    <dbReference type="NCBI Taxonomy" id="77586"/>
    <lineage>
        <taxon>Eukaryota</taxon>
        <taxon>Viridiplantae</taxon>
        <taxon>Streptophyta</taxon>
        <taxon>Embryophyta</taxon>
        <taxon>Tracheophyta</taxon>
        <taxon>Spermatophyta</taxon>
        <taxon>Magnoliopsida</taxon>
        <taxon>Liliopsida</taxon>
        <taxon>Poales</taxon>
        <taxon>Poaceae</taxon>
        <taxon>BOP clade</taxon>
        <taxon>Oryzoideae</taxon>
        <taxon>Oryzeae</taxon>
        <taxon>Oryzinae</taxon>
        <taxon>Leersia</taxon>
    </lineage>
</organism>
<dbReference type="InterPro" id="IPR045055">
    <property type="entry name" value="DNA2/NAM7-like"/>
</dbReference>
<sequence length="1458" mass="162726">MRRGGGGGDGRDWRREGDPAAEASSSSHAFDGGGWGDGDDDDGSGGGGGESWHEAAMAAGKRSSSSSSLRDSLWQWRSQGLSEVVLSWSVDQILNKDLLRDKVTKIPETFCSMEQYVTSFFGPLLEEVRGDMCSSMEDISRAPYASVLSVNAMRKGKGLYEIKLDKWRGVSHGGGIDVYKPKAADVLLISETRPANQSDILKQSKSCVIVWVGKVQGNKMTVKASRRMEIGAHGDERQQMGINRYDKLYAEGFDKSWEMLDQEAVAPVSSNSFVQKNGRKEHSAIQKCFEKHSDRQEQNGMGICGNSSKRWSFYATYLTNMVTYDRVWVVLRRGLTMDSKIIISMFGKNNHAKGHCNYCRSKTHDEIKDELCNFKLNDSQLDAVANCILASECCHNSSVGLIWGPPGTGKTTTVAVMLHMLLMKEQRILACAPTNMAVLQVASRLIQLIQDFSSSRCYSFGDIVLFGNKDRLHIGNELSKVYLDDRVLKLLRCFKREDGWKKCVDSVMNFLINCISRYQMSLDIQQASSDGCNLTFKKYFTSKFSTLVEELETCINTFVDHLPTDSLGRNFDRIMFARSLLDKLQQLLCADDVSDELLYTIFEPSDEHLDSSVSHDLTDDATVDLHDHEISLDNPMEIKTLCIKTLMDLSKMRLPCEDNENSIRDLCLKQAKLIFCTASSSFELFRLQSVKPISILVIDEAAQLKECESLVPLLLPGIEHALLIGDENQLSSLVKSKISKDAEFGRSLYERLCTMGHRKHLLEIQYRMHPGINKFPNANFYDNRISDGPSVKQEDYAKSYLPGPIYGSYSFIHIENDMEMLDELGQSSKNMVEVAVAANIVERLAKAIPLNWIKLISVCMVPKTTAECSEKRQRTSLGVISPYTAQVIALQERLGKQFKNQEFLSVTVKSIDGFQGGEEDIILISTVRSNKNGKVGFLSDAGRINVALTRAKYCLWILGNGGTLLASNSIWAELVHDSKRRGCFFDALDDKNLAETIMLASKGGEQQNQREQRSAHNASRLSSGSSRHGIIARGNSRPMGPSHFSVSGNTRRSTGHDSRVDTSHTKEDMHRTHFQRHESYSGDYSQVPPPNQYWRNSYRPPRDNYGDQKVFREHPKHHPVHSREKTYHEIMCSTSQTGNGRFPYSGSFQREKSHRQTSVLGEPQPLGGDYNKGFQNGTSPHPCWRNSSQIRPNTCETGAPQLQSMNNHNQFSNNLRLAPYRAFGCRGRGRPPYDDRGRGGWHERSNNHWMEGSHHQVQNGTYNSPVTMHRGTKREWCKAVASDSPHQVNAKIRSESADQPHQHDQHGGYGSASHQMRTIEPGDVPEQHEMKTDSYKAEASSSSPKDSTRATRPESAEQSYCQAQGDSSGAASHESPVPERRGTASECEAVCHQGNTSGSPNRDDTEVVLEGAELLHCQLQPDGPGCTEVILEGAELPHCQAQTDGSGFASQEPPVPEQ</sequence>
<reference evidence="9 10" key="1">
    <citation type="submission" date="2012-08" db="EMBL/GenBank/DDBJ databases">
        <title>Oryza genome evolution.</title>
        <authorList>
            <person name="Wing R.A."/>
        </authorList>
    </citation>
    <scope>NUCLEOTIDE SEQUENCE</scope>
</reference>
<proteinExistence type="predicted"/>
<dbReference type="HOGENOM" id="CLU_005436_0_0_1"/>
<dbReference type="CDD" id="cd18808">
    <property type="entry name" value="SF1_C_Upf1"/>
    <property type="match status" value="1"/>
</dbReference>
<feature type="domain" description="DNA2/NAM7 helicase-like C-terminal" evidence="7">
    <location>
        <begin position="745"/>
        <end position="960"/>
    </location>
</feature>
<keyword evidence="2" id="KW-0378">Hydrolase</keyword>
<dbReference type="STRING" id="77586.A0A0D9XLX8"/>
<name>A0A0D9XLX8_9ORYZ</name>
<keyword evidence="4" id="KW-0067">ATP-binding</keyword>
<feature type="region of interest" description="Disordered" evidence="5">
    <location>
        <begin position="1277"/>
        <end position="1386"/>
    </location>
</feature>
<dbReference type="InterPro" id="IPR047187">
    <property type="entry name" value="SF1_C_Upf1"/>
</dbReference>
<evidence type="ECO:0000259" key="6">
    <source>
        <dbReference type="Pfam" id="PF13086"/>
    </source>
</evidence>
<feature type="compositionally biased region" description="Basic and acidic residues" evidence="5">
    <location>
        <begin position="1054"/>
        <end position="1080"/>
    </location>
</feature>
<evidence type="ECO:0008006" key="11">
    <source>
        <dbReference type="Google" id="ProtNLM"/>
    </source>
</evidence>
<evidence type="ECO:0000259" key="8">
    <source>
        <dbReference type="Pfam" id="PF20073"/>
    </source>
</evidence>
<dbReference type="GO" id="GO:0004386">
    <property type="term" value="F:helicase activity"/>
    <property type="evidence" value="ECO:0007669"/>
    <property type="project" value="UniProtKB-KW"/>
</dbReference>
<evidence type="ECO:0000256" key="3">
    <source>
        <dbReference type="ARBA" id="ARBA00022806"/>
    </source>
</evidence>
<protein>
    <recommendedName>
        <fullName evidence="11">Helicase ATP-binding domain-containing protein</fullName>
    </recommendedName>
</protein>
<dbReference type="PANTHER" id="PTHR10887:SF520">
    <property type="entry name" value="P-LOOP CONTAINING NUCLEOSIDE TRIPHOSPHATE HYDROLASE SUPERFAMILY PROTEIN"/>
    <property type="match status" value="1"/>
</dbReference>
<dbReference type="EnsemblPlants" id="LPERR10G13030.1">
    <property type="protein sequence ID" value="LPERR10G13030.1"/>
    <property type="gene ID" value="LPERR10G13030"/>
</dbReference>
<reference evidence="10" key="2">
    <citation type="submission" date="2013-12" db="EMBL/GenBank/DDBJ databases">
        <authorList>
            <person name="Yu Y."/>
            <person name="Lee S."/>
            <person name="de Baynast K."/>
            <person name="Wissotski M."/>
            <person name="Liu L."/>
            <person name="Talag J."/>
            <person name="Goicoechea J."/>
            <person name="Angelova A."/>
            <person name="Jetty R."/>
            <person name="Kudrna D."/>
            <person name="Golser W."/>
            <person name="Rivera L."/>
            <person name="Zhang J."/>
            <person name="Wing R."/>
        </authorList>
    </citation>
    <scope>NUCLEOTIDE SEQUENCE</scope>
</reference>
<dbReference type="Pfam" id="PF13087">
    <property type="entry name" value="AAA_12"/>
    <property type="match status" value="1"/>
</dbReference>
<dbReference type="SUPFAM" id="SSF52540">
    <property type="entry name" value="P-loop containing nucleoside triphosphate hydrolases"/>
    <property type="match status" value="1"/>
</dbReference>
<keyword evidence="3" id="KW-0347">Helicase</keyword>
<keyword evidence="1" id="KW-0547">Nucleotide-binding</keyword>
<evidence type="ECO:0000256" key="4">
    <source>
        <dbReference type="ARBA" id="ARBA00022840"/>
    </source>
</evidence>
<feature type="compositionally biased region" description="Basic and acidic residues" evidence="5">
    <location>
        <begin position="1292"/>
        <end position="1306"/>
    </location>
</feature>
<dbReference type="Gramene" id="LPERR10G13030.1">
    <property type="protein sequence ID" value="LPERR10G13030.1"/>
    <property type="gene ID" value="LPERR10G13030"/>
</dbReference>
<feature type="compositionally biased region" description="Polar residues" evidence="5">
    <location>
        <begin position="1015"/>
        <end position="1026"/>
    </location>
</feature>
<dbReference type="InterPro" id="IPR041679">
    <property type="entry name" value="DNA2/NAM7-like_C"/>
</dbReference>
<evidence type="ECO:0000313" key="9">
    <source>
        <dbReference type="EnsemblPlants" id="LPERR10G13030.1"/>
    </source>
</evidence>
<evidence type="ECO:0000256" key="2">
    <source>
        <dbReference type="ARBA" id="ARBA00022801"/>
    </source>
</evidence>
<evidence type="ECO:0000259" key="7">
    <source>
        <dbReference type="Pfam" id="PF13087"/>
    </source>
</evidence>
<dbReference type="GO" id="GO:0005524">
    <property type="term" value="F:ATP binding"/>
    <property type="evidence" value="ECO:0007669"/>
    <property type="project" value="UniProtKB-KW"/>
</dbReference>
<dbReference type="Pfam" id="PF13086">
    <property type="entry name" value="AAA_11"/>
    <property type="match status" value="1"/>
</dbReference>
<feature type="compositionally biased region" description="Basic and acidic residues" evidence="5">
    <location>
        <begin position="1325"/>
        <end position="1336"/>
    </location>
</feature>
<dbReference type="PANTHER" id="PTHR10887">
    <property type="entry name" value="DNA2/NAM7 HELICASE FAMILY"/>
    <property type="match status" value="1"/>
</dbReference>
<dbReference type="FunFam" id="3.40.50.300:FF:000326">
    <property type="entry name" value="P-loop containing nucleoside triphosphate hydrolase"/>
    <property type="match status" value="1"/>
</dbReference>
<feature type="region of interest" description="Disordered" evidence="5">
    <location>
        <begin position="1"/>
        <end position="65"/>
    </location>
</feature>
<dbReference type="InterPro" id="IPR041677">
    <property type="entry name" value="DNA2/NAM7_AAA_11"/>
</dbReference>
<feature type="compositionally biased region" description="Basic and acidic residues" evidence="5">
    <location>
        <begin position="9"/>
        <end position="18"/>
    </location>
</feature>
<dbReference type="InterPro" id="IPR045529">
    <property type="entry name" value="DUF6469"/>
</dbReference>
<dbReference type="Proteomes" id="UP000032180">
    <property type="component" value="Chromosome 10"/>
</dbReference>
<evidence type="ECO:0000256" key="1">
    <source>
        <dbReference type="ARBA" id="ARBA00022741"/>
    </source>
</evidence>
<feature type="compositionally biased region" description="Basic and acidic residues" evidence="5">
    <location>
        <begin position="1346"/>
        <end position="1355"/>
    </location>
</feature>
<keyword evidence="10" id="KW-1185">Reference proteome</keyword>
<accession>A0A0D9XLX8</accession>
<feature type="compositionally biased region" description="Polar residues" evidence="5">
    <location>
        <begin position="1356"/>
        <end position="1370"/>
    </location>
</feature>
<dbReference type="InterPro" id="IPR027417">
    <property type="entry name" value="P-loop_NTPase"/>
</dbReference>
<feature type="domain" description="DUF6469" evidence="8">
    <location>
        <begin position="143"/>
        <end position="226"/>
    </location>
</feature>
<feature type="region of interest" description="Disordered" evidence="5">
    <location>
        <begin position="1002"/>
        <end position="1097"/>
    </location>
</feature>
<dbReference type="GO" id="GO:0016787">
    <property type="term" value="F:hydrolase activity"/>
    <property type="evidence" value="ECO:0007669"/>
    <property type="project" value="UniProtKB-KW"/>
</dbReference>
<evidence type="ECO:0000256" key="5">
    <source>
        <dbReference type="SAM" id="MobiDB-lite"/>
    </source>
</evidence>
<dbReference type="Pfam" id="PF20073">
    <property type="entry name" value="DUF6469"/>
    <property type="match status" value="1"/>
</dbReference>
<dbReference type="Gene3D" id="3.40.50.300">
    <property type="entry name" value="P-loop containing nucleotide triphosphate hydrolases"/>
    <property type="match status" value="2"/>
</dbReference>
<evidence type="ECO:0000313" key="10">
    <source>
        <dbReference type="Proteomes" id="UP000032180"/>
    </source>
</evidence>
<dbReference type="GO" id="GO:0005694">
    <property type="term" value="C:chromosome"/>
    <property type="evidence" value="ECO:0007669"/>
    <property type="project" value="UniProtKB-ARBA"/>
</dbReference>
<feature type="domain" description="DNA2/NAM7 helicase helicase" evidence="6">
    <location>
        <begin position="375"/>
        <end position="737"/>
    </location>
</feature>
<reference evidence="9" key="3">
    <citation type="submission" date="2015-04" db="UniProtKB">
        <authorList>
            <consortium name="EnsemblPlants"/>
        </authorList>
    </citation>
    <scope>IDENTIFICATION</scope>
</reference>